<dbReference type="Pfam" id="PF01370">
    <property type="entry name" value="Epimerase"/>
    <property type="match status" value="1"/>
</dbReference>
<organism evidence="2 3">
    <name type="scientific">Acidimangrovimonas pyrenivorans</name>
    <dbReference type="NCBI Taxonomy" id="2030798"/>
    <lineage>
        <taxon>Bacteria</taxon>
        <taxon>Pseudomonadati</taxon>
        <taxon>Pseudomonadota</taxon>
        <taxon>Alphaproteobacteria</taxon>
        <taxon>Rhodobacterales</taxon>
        <taxon>Paracoccaceae</taxon>
        <taxon>Acidimangrovimonas</taxon>
    </lineage>
</organism>
<keyword evidence="3" id="KW-1185">Reference proteome</keyword>
<comment type="caution">
    <text evidence="2">The sequence shown here is derived from an EMBL/GenBank/DDBJ whole genome shotgun (WGS) entry which is preliminary data.</text>
</comment>
<dbReference type="RefSeq" id="WP_377834113.1">
    <property type="nucleotide sequence ID" value="NZ_JBHRSK010000012.1"/>
</dbReference>
<dbReference type="InterPro" id="IPR036291">
    <property type="entry name" value="NAD(P)-bd_dom_sf"/>
</dbReference>
<dbReference type="Gene3D" id="3.40.50.720">
    <property type="entry name" value="NAD(P)-binding Rossmann-like Domain"/>
    <property type="match status" value="1"/>
</dbReference>
<accession>A0ABV7AJW4</accession>
<evidence type="ECO:0000259" key="1">
    <source>
        <dbReference type="Pfam" id="PF01370"/>
    </source>
</evidence>
<proteinExistence type="predicted"/>
<evidence type="ECO:0000313" key="2">
    <source>
        <dbReference type="EMBL" id="MFC2969403.1"/>
    </source>
</evidence>
<name>A0ABV7AJW4_9RHOB</name>
<sequence>MTKTVLILGASGGFGRNAAREFETAGWQVRRFDRKTGDMIRDAQGADVIVNAMNPPAYHDWKRIIPAITREVLAAARTSGATVIVPGNVYVYGDQPGPWSAATPHRPVARKGAIRAGMEADYRKAAAEGVQTIILRGGDFIDPENPQTVLNMLVLKGLAKGKVSAMAAPAARRAYAYLPDMARAAVALAEKRGSLAAFEDVPFPGLTFSMDEMKARLEAQMGRKLKMTRFPWGAMRLAGPFWELARELSEMRYLYETPHELSGEKFARLLPEFRITPFETVMARQVAALAPASGQGKLHPDQSVA</sequence>
<dbReference type="InterPro" id="IPR001509">
    <property type="entry name" value="Epimerase_deHydtase"/>
</dbReference>
<dbReference type="Proteomes" id="UP001595443">
    <property type="component" value="Unassembled WGS sequence"/>
</dbReference>
<feature type="domain" description="NAD-dependent epimerase/dehydratase" evidence="1">
    <location>
        <begin position="5"/>
        <end position="191"/>
    </location>
</feature>
<reference evidence="3" key="1">
    <citation type="journal article" date="2019" name="Int. J. Syst. Evol. Microbiol.">
        <title>The Global Catalogue of Microorganisms (GCM) 10K type strain sequencing project: providing services to taxonomists for standard genome sequencing and annotation.</title>
        <authorList>
            <consortium name="The Broad Institute Genomics Platform"/>
            <consortium name="The Broad Institute Genome Sequencing Center for Infectious Disease"/>
            <person name="Wu L."/>
            <person name="Ma J."/>
        </authorList>
    </citation>
    <scope>NUCLEOTIDE SEQUENCE [LARGE SCALE GENOMIC DNA]</scope>
    <source>
        <strain evidence="3">KCTC 62192</strain>
    </source>
</reference>
<evidence type="ECO:0000313" key="3">
    <source>
        <dbReference type="Proteomes" id="UP001595443"/>
    </source>
</evidence>
<protein>
    <submittedName>
        <fullName evidence="2">NAD-dependent epimerase/dehydratase family protein</fullName>
    </submittedName>
</protein>
<dbReference type="SUPFAM" id="SSF51735">
    <property type="entry name" value="NAD(P)-binding Rossmann-fold domains"/>
    <property type="match status" value="1"/>
</dbReference>
<dbReference type="EMBL" id="JBHRSK010000012">
    <property type="protein sequence ID" value="MFC2969403.1"/>
    <property type="molecule type" value="Genomic_DNA"/>
</dbReference>
<gene>
    <name evidence="2" type="ORF">ACFOES_14950</name>
</gene>